<comment type="caution">
    <text evidence="2">The sequence shown here is derived from an EMBL/GenBank/DDBJ whole genome shotgun (WGS) entry which is preliminary data.</text>
</comment>
<organism evidence="2 3">
    <name type="scientific">Cardiocondyla obscurior</name>
    <dbReference type="NCBI Taxonomy" id="286306"/>
    <lineage>
        <taxon>Eukaryota</taxon>
        <taxon>Metazoa</taxon>
        <taxon>Ecdysozoa</taxon>
        <taxon>Arthropoda</taxon>
        <taxon>Hexapoda</taxon>
        <taxon>Insecta</taxon>
        <taxon>Pterygota</taxon>
        <taxon>Neoptera</taxon>
        <taxon>Endopterygota</taxon>
        <taxon>Hymenoptera</taxon>
        <taxon>Apocrita</taxon>
        <taxon>Aculeata</taxon>
        <taxon>Formicoidea</taxon>
        <taxon>Formicidae</taxon>
        <taxon>Myrmicinae</taxon>
        <taxon>Cardiocondyla</taxon>
    </lineage>
</organism>
<accession>A0AAW2G6I9</accession>
<protein>
    <submittedName>
        <fullName evidence="2">Uncharacterized protein</fullName>
    </submittedName>
</protein>
<keyword evidence="1" id="KW-0812">Transmembrane</keyword>
<dbReference type="AlphaFoldDB" id="A0AAW2G6I9"/>
<name>A0AAW2G6I9_9HYME</name>
<proteinExistence type="predicted"/>
<reference evidence="2 3" key="1">
    <citation type="submission" date="2023-03" db="EMBL/GenBank/DDBJ databases">
        <title>High recombination rates correlate with genetic variation in Cardiocondyla obscurior ants.</title>
        <authorList>
            <person name="Errbii M."/>
        </authorList>
    </citation>
    <scope>NUCLEOTIDE SEQUENCE [LARGE SCALE GENOMIC DNA]</scope>
    <source>
        <strain evidence="2">Alpha-2009</strain>
        <tissue evidence="2">Whole body</tissue>
    </source>
</reference>
<dbReference type="EMBL" id="JADYXP020000005">
    <property type="protein sequence ID" value="KAL0123263.1"/>
    <property type="molecule type" value="Genomic_DNA"/>
</dbReference>
<feature type="transmembrane region" description="Helical" evidence="1">
    <location>
        <begin position="100"/>
        <end position="118"/>
    </location>
</feature>
<keyword evidence="1" id="KW-1133">Transmembrane helix</keyword>
<sequence length="121" mass="14342">MCFRLKVEFAGDWRVAWVRKIFLCFYTLSRKFCCFLGHPVGFFIKFETFSCFTNSTKPVHRRDLFVIKLIKSDSYFVIGVSGRPQNFYCDLYLVRGISTAFSRVLLAFHYSFFILLSFHKV</sequence>
<keyword evidence="3" id="KW-1185">Reference proteome</keyword>
<keyword evidence="1" id="KW-0472">Membrane</keyword>
<evidence type="ECO:0000256" key="1">
    <source>
        <dbReference type="SAM" id="Phobius"/>
    </source>
</evidence>
<evidence type="ECO:0000313" key="2">
    <source>
        <dbReference type="EMBL" id="KAL0123263.1"/>
    </source>
</evidence>
<gene>
    <name evidence="2" type="ORF">PUN28_005650</name>
</gene>
<evidence type="ECO:0000313" key="3">
    <source>
        <dbReference type="Proteomes" id="UP001430953"/>
    </source>
</evidence>
<dbReference type="Proteomes" id="UP001430953">
    <property type="component" value="Unassembled WGS sequence"/>
</dbReference>